<reference evidence="1" key="1">
    <citation type="submission" date="2019-03" db="EMBL/GenBank/DDBJ databases">
        <title>Candidatus Syntrophosphaera thermopropionivorans: a novel player in syntrophic propionate oxidation during anaerobic digestion.</title>
        <authorList>
            <person name="Dyksma S."/>
        </authorList>
    </citation>
    <scope>NUCLEOTIDE SEQUENCE</scope>
    <source>
        <strain evidence="1">W5</strain>
    </source>
</reference>
<organism evidence="1 2">
    <name type="scientific">Candidatus Syntrophosphaera thermopropionivorans</name>
    <dbReference type="NCBI Taxonomy" id="2593015"/>
    <lineage>
        <taxon>Bacteria</taxon>
        <taxon>Pseudomonadati</taxon>
        <taxon>Candidatus Cloacimonadota</taxon>
        <taxon>Candidatus Cloacimonadia</taxon>
        <taxon>Candidatus Cloacimonadales</taxon>
        <taxon>Candidatus Cloacimonadaceae</taxon>
        <taxon>Candidatus Syntrophosphaera</taxon>
    </lineage>
</organism>
<accession>A0AC61QI87</accession>
<evidence type="ECO:0000313" key="2">
    <source>
        <dbReference type="Proteomes" id="UP000294588"/>
    </source>
</evidence>
<sequence length="135" mass="15652">MRHRVEGRKFGRETDQRRLMMNNLVKSMIEHGQITTTLAKAKEMRRYVERVVTYGKNDTVHSRRLAYKVLGDRTLVKKLFTEIAPAFQDRNGGYTRIIKAGYRRGDSAPMAVIQFVESSTITPKKEHIKAKDLNK</sequence>
<evidence type="ECO:0000313" key="1">
    <source>
        <dbReference type="EMBL" id="TDF72649.1"/>
    </source>
</evidence>
<dbReference type="Proteomes" id="UP000294588">
    <property type="component" value="Unassembled WGS sequence"/>
</dbReference>
<keyword evidence="1" id="KW-0687">Ribonucleoprotein</keyword>
<keyword evidence="1" id="KW-0689">Ribosomal protein</keyword>
<comment type="caution">
    <text evidence="1">The sequence shown here is derived from an EMBL/GenBank/DDBJ whole genome shotgun (WGS) entry which is preliminary data.</text>
</comment>
<proteinExistence type="predicted"/>
<gene>
    <name evidence="1" type="ORF">E0946_06150</name>
</gene>
<keyword evidence="2" id="KW-1185">Reference proteome</keyword>
<protein>
    <submittedName>
        <fullName evidence="1">50S ribosomal protein L17</fullName>
    </submittedName>
</protein>
<name>A0AC61QI87_9BACT</name>
<dbReference type="EMBL" id="SMOG01000022">
    <property type="protein sequence ID" value="TDF72649.1"/>
    <property type="molecule type" value="Genomic_DNA"/>
</dbReference>